<dbReference type="Proteomes" id="UP000230052">
    <property type="component" value="Unassembled WGS sequence"/>
</dbReference>
<dbReference type="Pfam" id="PF00288">
    <property type="entry name" value="GHMP_kinases_N"/>
    <property type="match status" value="1"/>
</dbReference>
<proteinExistence type="inferred from homology"/>
<dbReference type="Pfam" id="PF08544">
    <property type="entry name" value="GHMP_kinases_C"/>
    <property type="match status" value="1"/>
</dbReference>
<dbReference type="SUPFAM" id="SSF54211">
    <property type="entry name" value="Ribosomal protein S5 domain 2-like"/>
    <property type="match status" value="1"/>
</dbReference>
<dbReference type="InterPro" id="IPR020568">
    <property type="entry name" value="Ribosomal_Su5_D2-typ_SF"/>
</dbReference>
<dbReference type="GO" id="GO:0019288">
    <property type="term" value="P:isopentenyl diphosphate biosynthetic process, methylerythritol 4-phosphate pathway"/>
    <property type="evidence" value="ECO:0007669"/>
    <property type="project" value="UniProtKB-UniRule"/>
</dbReference>
<comment type="similarity">
    <text evidence="1 9">Belongs to the GHMP kinase family. IspE subfamily.</text>
</comment>
<feature type="domain" description="GHMP kinase N-terminal" evidence="10">
    <location>
        <begin position="69"/>
        <end position="145"/>
    </location>
</feature>
<evidence type="ECO:0000256" key="8">
    <source>
        <dbReference type="ARBA" id="ARBA00032554"/>
    </source>
</evidence>
<dbReference type="SUPFAM" id="SSF55060">
    <property type="entry name" value="GHMP Kinase, C-terminal domain"/>
    <property type="match status" value="1"/>
</dbReference>
<comment type="function">
    <text evidence="9">Catalyzes the phosphorylation of the position 2 hydroxy group of 4-diphosphocytidyl-2C-methyl-D-erythritol.</text>
</comment>
<dbReference type="GO" id="GO:0050515">
    <property type="term" value="F:4-(cytidine 5'-diphospho)-2-C-methyl-D-erythritol kinase activity"/>
    <property type="evidence" value="ECO:0007669"/>
    <property type="project" value="UniProtKB-UniRule"/>
</dbReference>
<dbReference type="GO" id="GO:0016114">
    <property type="term" value="P:terpenoid biosynthetic process"/>
    <property type="evidence" value="ECO:0007669"/>
    <property type="project" value="UniProtKB-UniRule"/>
</dbReference>
<evidence type="ECO:0000256" key="6">
    <source>
        <dbReference type="ARBA" id="ARBA00022777"/>
    </source>
</evidence>
<evidence type="ECO:0000259" key="11">
    <source>
        <dbReference type="Pfam" id="PF08544"/>
    </source>
</evidence>
<comment type="catalytic activity">
    <reaction evidence="9">
        <text>4-CDP-2-C-methyl-D-erythritol + ATP = 4-CDP-2-C-methyl-D-erythritol 2-phosphate + ADP + H(+)</text>
        <dbReference type="Rhea" id="RHEA:18437"/>
        <dbReference type="ChEBI" id="CHEBI:15378"/>
        <dbReference type="ChEBI" id="CHEBI:30616"/>
        <dbReference type="ChEBI" id="CHEBI:57823"/>
        <dbReference type="ChEBI" id="CHEBI:57919"/>
        <dbReference type="ChEBI" id="CHEBI:456216"/>
        <dbReference type="EC" id="2.7.1.148"/>
    </reaction>
</comment>
<feature type="active site" evidence="9">
    <location>
        <position position="139"/>
    </location>
</feature>
<accession>A0A2J0KUT2</accession>
<dbReference type="InterPro" id="IPR036554">
    <property type="entry name" value="GHMP_kinase_C_sf"/>
</dbReference>
<organism evidence="12 13">
    <name type="scientific">Candidatus Aquitaenariimonas noxiae</name>
    <dbReference type="NCBI Taxonomy" id="1974741"/>
    <lineage>
        <taxon>Bacteria</taxon>
        <taxon>Pseudomonadati</taxon>
        <taxon>Candidatus Omnitrophota</taxon>
        <taxon>Candidatus Aquitaenariimonas</taxon>
    </lineage>
</organism>
<comment type="caution">
    <text evidence="12">The sequence shown here is derived from an EMBL/GenBank/DDBJ whole genome shotgun (WGS) entry which is preliminary data.</text>
</comment>
<dbReference type="PIRSF" id="PIRSF010376">
    <property type="entry name" value="IspE"/>
    <property type="match status" value="1"/>
</dbReference>
<evidence type="ECO:0000256" key="9">
    <source>
        <dbReference type="HAMAP-Rule" id="MF_00061"/>
    </source>
</evidence>
<keyword evidence="7 9" id="KW-0067">ATP-binding</keyword>
<dbReference type="InterPro" id="IPR006204">
    <property type="entry name" value="GHMP_kinase_N_dom"/>
</dbReference>
<reference evidence="12 13" key="1">
    <citation type="submission" date="2017-09" db="EMBL/GenBank/DDBJ databases">
        <title>Depth-based differentiation of microbial function through sediment-hosted aquifers and enrichment of novel symbionts in the deep terrestrial subsurface.</title>
        <authorList>
            <person name="Probst A.J."/>
            <person name="Ladd B."/>
            <person name="Jarett J.K."/>
            <person name="Geller-Mcgrath D.E."/>
            <person name="Sieber C.M."/>
            <person name="Emerson J.B."/>
            <person name="Anantharaman K."/>
            <person name="Thomas B.C."/>
            <person name="Malmstrom R."/>
            <person name="Stieglmeier M."/>
            <person name="Klingl A."/>
            <person name="Woyke T."/>
            <person name="Ryan C.M."/>
            <person name="Banfield J.F."/>
        </authorList>
    </citation>
    <scope>NUCLEOTIDE SEQUENCE [LARGE SCALE GENOMIC DNA]</scope>
    <source>
        <strain evidence="12">CG07_land_8_20_14_0_80_42_15</strain>
    </source>
</reference>
<dbReference type="Gene3D" id="3.30.70.890">
    <property type="entry name" value="GHMP kinase, C-terminal domain"/>
    <property type="match status" value="1"/>
</dbReference>
<evidence type="ECO:0000256" key="3">
    <source>
        <dbReference type="ARBA" id="ARBA00017473"/>
    </source>
</evidence>
<dbReference type="EMBL" id="PEWV01000013">
    <property type="protein sequence ID" value="PIU42262.1"/>
    <property type="molecule type" value="Genomic_DNA"/>
</dbReference>
<evidence type="ECO:0000256" key="1">
    <source>
        <dbReference type="ARBA" id="ARBA00009684"/>
    </source>
</evidence>
<dbReference type="EC" id="2.7.1.148" evidence="2 9"/>
<name>A0A2J0KUT2_9BACT</name>
<evidence type="ECO:0000313" key="13">
    <source>
        <dbReference type="Proteomes" id="UP000230052"/>
    </source>
</evidence>
<feature type="domain" description="GHMP kinase C-terminal" evidence="11">
    <location>
        <begin position="205"/>
        <end position="275"/>
    </location>
</feature>
<protein>
    <recommendedName>
        <fullName evidence="3 9">4-diphosphocytidyl-2-C-methyl-D-erythritol kinase</fullName>
        <shortName evidence="9">CMK</shortName>
        <ecNumber evidence="2 9">2.7.1.148</ecNumber>
    </recommendedName>
    <alternativeName>
        <fullName evidence="8 9">4-(cytidine-5'-diphospho)-2-C-methyl-D-erythritol kinase</fullName>
    </alternativeName>
</protein>
<feature type="active site" evidence="9">
    <location>
        <position position="16"/>
    </location>
</feature>
<evidence type="ECO:0000256" key="5">
    <source>
        <dbReference type="ARBA" id="ARBA00022741"/>
    </source>
</evidence>
<sequence length="295" mass="32878">MLRNSMDSITLKAPAKLNLFLEVLGKRRDGYHNIITIFERINLCDDIVISIVDRGIKVFCDQKIPEKENLAYKAAKLILSRSKVNQGVFVKITKNIPIASGMGGGSSDAAYTLIGINKLFKLGYKKDGLIRLGRLLGSDVPFFILERSFAIGKGRGDSVKGLDFTPPKIWHLLMFPGVKKLTKDIYRALKLDLTKKVHNVKMLEHALKMGDFDLMKETTYNRLEGPAFDREPRLSAIKSSLIKLGIKGASLTGSGPTIFGIVKSRKEAISLSAEVLKKRTGFEKEGWRLFIAHTL</sequence>
<dbReference type="AlphaFoldDB" id="A0A2J0KUT2"/>
<dbReference type="InterPro" id="IPR013750">
    <property type="entry name" value="GHMP_kinase_C_dom"/>
</dbReference>
<dbReference type="PANTHER" id="PTHR43527">
    <property type="entry name" value="4-DIPHOSPHOCYTIDYL-2-C-METHYL-D-ERYTHRITOL KINASE, CHLOROPLASTIC"/>
    <property type="match status" value="1"/>
</dbReference>
<feature type="binding site" evidence="9">
    <location>
        <begin position="97"/>
        <end position="107"/>
    </location>
    <ligand>
        <name>ATP</name>
        <dbReference type="ChEBI" id="CHEBI:30616"/>
    </ligand>
</feature>
<dbReference type="UniPathway" id="UPA00056">
    <property type="reaction ID" value="UER00094"/>
</dbReference>
<dbReference type="PANTHER" id="PTHR43527:SF2">
    <property type="entry name" value="4-DIPHOSPHOCYTIDYL-2-C-METHYL-D-ERYTHRITOL KINASE, CHLOROPLASTIC"/>
    <property type="match status" value="1"/>
</dbReference>
<keyword evidence="4 9" id="KW-0808">Transferase</keyword>
<keyword evidence="9" id="KW-0414">Isoprene biosynthesis</keyword>
<keyword evidence="6 9" id="KW-0418">Kinase</keyword>
<dbReference type="NCBIfam" id="TIGR00154">
    <property type="entry name" value="ispE"/>
    <property type="match status" value="1"/>
</dbReference>
<gene>
    <name evidence="9 12" type="primary">ispE</name>
    <name evidence="12" type="ORF">COS99_01270</name>
</gene>
<dbReference type="InterPro" id="IPR004424">
    <property type="entry name" value="IspE"/>
</dbReference>
<dbReference type="HAMAP" id="MF_00061">
    <property type="entry name" value="IspE"/>
    <property type="match status" value="1"/>
</dbReference>
<evidence type="ECO:0000256" key="2">
    <source>
        <dbReference type="ARBA" id="ARBA00012052"/>
    </source>
</evidence>
<evidence type="ECO:0000313" key="12">
    <source>
        <dbReference type="EMBL" id="PIU42262.1"/>
    </source>
</evidence>
<dbReference type="Gene3D" id="3.30.230.10">
    <property type="match status" value="1"/>
</dbReference>
<dbReference type="GO" id="GO:0005524">
    <property type="term" value="F:ATP binding"/>
    <property type="evidence" value="ECO:0007669"/>
    <property type="project" value="UniProtKB-UniRule"/>
</dbReference>
<keyword evidence="5 9" id="KW-0547">Nucleotide-binding</keyword>
<dbReference type="InterPro" id="IPR014721">
    <property type="entry name" value="Ribsml_uS5_D2-typ_fold_subgr"/>
</dbReference>
<evidence type="ECO:0000256" key="7">
    <source>
        <dbReference type="ARBA" id="ARBA00022840"/>
    </source>
</evidence>
<comment type="pathway">
    <text evidence="9">Isoprenoid biosynthesis; isopentenyl diphosphate biosynthesis via DXP pathway; isopentenyl diphosphate from 1-deoxy-D-xylulose 5-phosphate: step 3/6.</text>
</comment>
<evidence type="ECO:0000259" key="10">
    <source>
        <dbReference type="Pfam" id="PF00288"/>
    </source>
</evidence>
<evidence type="ECO:0000256" key="4">
    <source>
        <dbReference type="ARBA" id="ARBA00022679"/>
    </source>
</evidence>